<dbReference type="Proteomes" id="UP000053660">
    <property type="component" value="Unassembled WGS sequence"/>
</dbReference>
<dbReference type="OrthoDB" id="10504764at2759"/>
<organism evidence="2 3">
    <name type="scientific">Oesophagostomum dentatum</name>
    <name type="common">Nodular worm</name>
    <dbReference type="NCBI Taxonomy" id="61180"/>
    <lineage>
        <taxon>Eukaryota</taxon>
        <taxon>Metazoa</taxon>
        <taxon>Ecdysozoa</taxon>
        <taxon>Nematoda</taxon>
        <taxon>Chromadorea</taxon>
        <taxon>Rhabditida</taxon>
        <taxon>Rhabditina</taxon>
        <taxon>Rhabditomorpha</taxon>
        <taxon>Strongyloidea</taxon>
        <taxon>Strongylidae</taxon>
        <taxon>Oesophagostomum</taxon>
    </lineage>
</organism>
<keyword evidence="3" id="KW-1185">Reference proteome</keyword>
<evidence type="ECO:0000313" key="3">
    <source>
        <dbReference type="Proteomes" id="UP000053660"/>
    </source>
</evidence>
<gene>
    <name evidence="2" type="ORF">OESDEN_06504</name>
</gene>
<protein>
    <submittedName>
        <fullName evidence="2">Uncharacterized protein</fullName>
    </submittedName>
</protein>
<feature type="compositionally biased region" description="Basic and acidic residues" evidence="1">
    <location>
        <begin position="10"/>
        <end position="19"/>
    </location>
</feature>
<name>A0A0B1TCN3_OESDE</name>
<evidence type="ECO:0000313" key="2">
    <source>
        <dbReference type="EMBL" id="KHJ93582.1"/>
    </source>
</evidence>
<dbReference type="AlphaFoldDB" id="A0A0B1TCN3"/>
<feature type="region of interest" description="Disordered" evidence="1">
    <location>
        <begin position="1"/>
        <end position="36"/>
    </location>
</feature>
<evidence type="ECO:0000256" key="1">
    <source>
        <dbReference type="SAM" id="MobiDB-lite"/>
    </source>
</evidence>
<dbReference type="EMBL" id="KN550703">
    <property type="protein sequence ID" value="KHJ93582.1"/>
    <property type="molecule type" value="Genomic_DNA"/>
</dbReference>
<reference evidence="2 3" key="1">
    <citation type="submission" date="2014-03" db="EMBL/GenBank/DDBJ databases">
        <title>Draft genome of the hookworm Oesophagostomum dentatum.</title>
        <authorList>
            <person name="Mitreva M."/>
        </authorList>
    </citation>
    <scope>NUCLEOTIDE SEQUENCE [LARGE SCALE GENOMIC DNA]</scope>
    <source>
        <strain evidence="2 3">OD-Hann</strain>
    </source>
</reference>
<proteinExistence type="predicted"/>
<accession>A0A0B1TCN3</accession>
<sequence>MQRNNTYQRLDGRDDERVPIARPAPQPGYTEEKNLPVVPVSAAPTVPYAETQQF</sequence>